<feature type="transmembrane region" description="Helical" evidence="6">
    <location>
        <begin position="282"/>
        <end position="303"/>
    </location>
</feature>
<dbReference type="AlphaFoldDB" id="A0A3P3W0Z1"/>
<keyword evidence="5 6" id="KW-0472">Membrane</keyword>
<keyword evidence="4 6" id="KW-1133">Transmembrane helix</keyword>
<dbReference type="GO" id="GO:0005886">
    <property type="term" value="C:plasma membrane"/>
    <property type="evidence" value="ECO:0007669"/>
    <property type="project" value="UniProtKB-SubCell"/>
</dbReference>
<evidence type="ECO:0000256" key="1">
    <source>
        <dbReference type="ARBA" id="ARBA00004651"/>
    </source>
</evidence>
<feature type="transmembrane region" description="Helical" evidence="6">
    <location>
        <begin position="336"/>
        <end position="357"/>
    </location>
</feature>
<evidence type="ECO:0000256" key="2">
    <source>
        <dbReference type="ARBA" id="ARBA00022475"/>
    </source>
</evidence>
<dbReference type="Gene3D" id="3.40.1710.10">
    <property type="entry name" value="abc type-2 transporter like domain"/>
    <property type="match status" value="1"/>
</dbReference>
<evidence type="ECO:0000256" key="6">
    <source>
        <dbReference type="SAM" id="Phobius"/>
    </source>
</evidence>
<feature type="transmembrane region" description="Helical" evidence="6">
    <location>
        <begin position="240"/>
        <end position="270"/>
    </location>
</feature>
<feature type="transmembrane region" description="Helical" evidence="6">
    <location>
        <begin position="29"/>
        <end position="48"/>
    </location>
</feature>
<feature type="transmembrane region" description="Helical" evidence="6">
    <location>
        <begin position="310"/>
        <end position="330"/>
    </location>
</feature>
<sequence length="777" mass="87956">MMLKKITNSFAIIFETAKKEKELIFKDSAVIEIYIIFVTLVYFFYTFVYSPEIFTNLPVAYVDNDQTTISHQIRRMLNETESLEIAYDATSLEEGRKLFEQGKVNGVILIPKDFSRQLQLSGGNASIAIYSDASYMLYYDKTLQAVTNALGAFTGELQLKQTMMSGEPMKQAVASSKPFNIIANPLYNLEEGYAIFLIPVVLIIALQTLQLTGMGVLYGTMRENDTFISNFSMARGRFGYFFMTIGRALPYLVISMAMLLMGILVVFHIFTIPQRGNLFEVIVFLIPVVLAITFLGQSLMNIFRNREDTIMLLTVFSIPALMMGGVSYPIVAFPLWIKVMGFFFPSTIGVKGFLALSQAGASLVEIKEIFIQMWLICGFYFILAVWTNRRFIYGLVPNKIPSTFSGLKEFKKNKQQNSDSEIANLETNSNEVLAIESESNDEITETNLIQPINSEENNQAIENKSEDEITETNLIQPIDSDQNILAIETESEDEITETNLVQPTDSEQNILAIEDKSEDEITETKSTEISEIESKVEADRTILKESNVSNIETSREVALLYPLKDLIGNFDKTISNIDSLLSNKLNGVSQENLQTPAVYVAAPILEGLKFVVDSENLKNLYVNLLANAMDKNSIGIVHPSFVDTIKYLTPDEVNILNVFLENNKIPFVDIIQIKDENSGNSEMILEKHNHLIEEHNLNILHKDNLHLYLENLIRLGILSCENSILPNYNYDHLEHCELNRFIRKDVQNKGYQFKTERGYYKTTAYGNGFIKAAIKNK</sequence>
<dbReference type="PANTHER" id="PTHR30294">
    <property type="entry name" value="MEMBRANE COMPONENT OF ABC TRANSPORTER YHHJ-RELATED"/>
    <property type="match status" value="1"/>
</dbReference>
<protein>
    <submittedName>
        <fullName evidence="8">DUF4393 domain-containing protein</fullName>
    </submittedName>
</protein>
<dbReference type="PANTHER" id="PTHR30294:SF46">
    <property type="entry name" value="ABC TRANSPORTER PERMEASE"/>
    <property type="match status" value="1"/>
</dbReference>
<feature type="domain" description="ABC-2 type transporter transmembrane" evidence="7">
    <location>
        <begin position="35"/>
        <end position="386"/>
    </location>
</feature>
<dbReference type="InterPro" id="IPR013525">
    <property type="entry name" value="ABC2_TM"/>
</dbReference>
<dbReference type="OrthoDB" id="1347735at2"/>
<feature type="transmembrane region" description="Helical" evidence="6">
    <location>
        <begin position="369"/>
        <end position="387"/>
    </location>
</feature>
<proteinExistence type="predicted"/>
<evidence type="ECO:0000256" key="3">
    <source>
        <dbReference type="ARBA" id="ARBA00022692"/>
    </source>
</evidence>
<dbReference type="Proteomes" id="UP000275719">
    <property type="component" value="Unassembled WGS sequence"/>
</dbReference>
<comment type="caution">
    <text evidence="8">The sequence shown here is derived from an EMBL/GenBank/DDBJ whole genome shotgun (WGS) entry which is preliminary data.</text>
</comment>
<dbReference type="EMBL" id="RQVQ01000040">
    <property type="protein sequence ID" value="RRJ88454.1"/>
    <property type="molecule type" value="Genomic_DNA"/>
</dbReference>
<evidence type="ECO:0000256" key="5">
    <source>
        <dbReference type="ARBA" id="ARBA00023136"/>
    </source>
</evidence>
<dbReference type="GO" id="GO:0140359">
    <property type="term" value="F:ABC-type transporter activity"/>
    <property type="evidence" value="ECO:0007669"/>
    <property type="project" value="InterPro"/>
</dbReference>
<gene>
    <name evidence="8" type="ORF">EG240_13655</name>
</gene>
<evidence type="ECO:0000256" key="4">
    <source>
        <dbReference type="ARBA" id="ARBA00022989"/>
    </source>
</evidence>
<dbReference type="Pfam" id="PF14337">
    <property type="entry name" value="Abi_alpha"/>
    <property type="match status" value="1"/>
</dbReference>
<dbReference type="Gene3D" id="3.30.110.190">
    <property type="match status" value="1"/>
</dbReference>
<dbReference type="RefSeq" id="WP_125019917.1">
    <property type="nucleotide sequence ID" value="NZ_RQVQ01000040.1"/>
</dbReference>
<dbReference type="InterPro" id="IPR051449">
    <property type="entry name" value="ABC-2_transporter_component"/>
</dbReference>
<accession>A0A3P3W0Z1</accession>
<keyword evidence="3 6" id="KW-0812">Transmembrane</keyword>
<evidence type="ECO:0000313" key="9">
    <source>
        <dbReference type="Proteomes" id="UP000275719"/>
    </source>
</evidence>
<keyword evidence="2" id="KW-1003">Cell membrane</keyword>
<evidence type="ECO:0000313" key="8">
    <source>
        <dbReference type="EMBL" id="RRJ88454.1"/>
    </source>
</evidence>
<evidence type="ECO:0000259" key="7">
    <source>
        <dbReference type="Pfam" id="PF12698"/>
    </source>
</evidence>
<keyword evidence="9" id="KW-1185">Reference proteome</keyword>
<feature type="transmembrane region" description="Helical" evidence="6">
    <location>
        <begin position="193"/>
        <end position="219"/>
    </location>
</feature>
<dbReference type="InterPro" id="IPR025506">
    <property type="entry name" value="Abi_alpha"/>
</dbReference>
<organism evidence="8 9">
    <name type="scientific">Paenimyroides tangerinum</name>
    <dbReference type="NCBI Taxonomy" id="2488728"/>
    <lineage>
        <taxon>Bacteria</taxon>
        <taxon>Pseudomonadati</taxon>
        <taxon>Bacteroidota</taxon>
        <taxon>Flavobacteriia</taxon>
        <taxon>Flavobacteriales</taxon>
        <taxon>Flavobacteriaceae</taxon>
        <taxon>Paenimyroides</taxon>
    </lineage>
</organism>
<name>A0A3P3W0Z1_9FLAO</name>
<comment type="subcellular location">
    <subcellularLocation>
        <location evidence="1">Cell membrane</location>
        <topology evidence="1">Multi-pass membrane protein</topology>
    </subcellularLocation>
</comment>
<dbReference type="Pfam" id="PF12698">
    <property type="entry name" value="ABC2_membrane_3"/>
    <property type="match status" value="1"/>
</dbReference>
<reference evidence="8 9" key="1">
    <citation type="submission" date="2018-11" db="EMBL/GenBank/DDBJ databases">
        <title>Flavobacterium sp. nov., YIM 102701-2 draft genome.</title>
        <authorList>
            <person name="Li G."/>
            <person name="Jiang Y."/>
        </authorList>
    </citation>
    <scope>NUCLEOTIDE SEQUENCE [LARGE SCALE GENOMIC DNA]</scope>
    <source>
        <strain evidence="8 9">YIM 102701-2</strain>
    </source>
</reference>